<accession>D7A9F5</accession>
<reference evidence="2 3" key="1">
    <citation type="journal article" date="2012" name="Stand. Genomic Sci.">
        <title>Complete genome sequence of the facultatively chemolithoautotrophic and methylotrophic alpha Proteobacterium Starkeya novella type strain (ATCC 8093(T)).</title>
        <authorList>
            <person name="Kappler U."/>
            <person name="Davenport K."/>
            <person name="Beatson S."/>
            <person name="Lucas S."/>
            <person name="Lapidus A."/>
            <person name="Copeland A."/>
            <person name="Berry K.W."/>
            <person name="Glavina Del Rio T."/>
            <person name="Hammon N."/>
            <person name="Dalin E."/>
            <person name="Tice H."/>
            <person name="Pitluck S."/>
            <person name="Richardson P."/>
            <person name="Bruce D."/>
            <person name="Goodwin L.A."/>
            <person name="Han C."/>
            <person name="Tapia R."/>
            <person name="Detter J.C."/>
            <person name="Chang Y.J."/>
            <person name="Jeffries C.D."/>
            <person name="Land M."/>
            <person name="Hauser L."/>
            <person name="Kyrpides N.C."/>
            <person name="Goker M."/>
            <person name="Ivanova N."/>
            <person name="Klenk H.P."/>
            <person name="Woyke T."/>
        </authorList>
    </citation>
    <scope>NUCLEOTIDE SEQUENCE [LARGE SCALE GENOMIC DNA]</scope>
    <source>
        <strain evidence="3">ATCC 8093 / DSM 506 / JCM 20403 / CCM 1077 / IAM 12100 / NBRC 12443 / NCIMB 10456</strain>
    </source>
</reference>
<keyword evidence="2" id="KW-0489">Methyltransferase</keyword>
<dbReference type="GO" id="GO:0008757">
    <property type="term" value="F:S-adenosylmethionine-dependent methyltransferase activity"/>
    <property type="evidence" value="ECO:0007669"/>
    <property type="project" value="InterPro"/>
</dbReference>
<dbReference type="Proteomes" id="UP000006633">
    <property type="component" value="Chromosome"/>
</dbReference>
<dbReference type="InterPro" id="IPR013216">
    <property type="entry name" value="Methyltransf_11"/>
</dbReference>
<gene>
    <name evidence="2" type="ordered locus">Snov_3443</name>
</gene>
<dbReference type="PANTHER" id="PTHR43591">
    <property type="entry name" value="METHYLTRANSFERASE"/>
    <property type="match status" value="1"/>
</dbReference>
<dbReference type="SUPFAM" id="SSF53335">
    <property type="entry name" value="S-adenosyl-L-methionine-dependent methyltransferases"/>
    <property type="match status" value="1"/>
</dbReference>
<dbReference type="InterPro" id="IPR029063">
    <property type="entry name" value="SAM-dependent_MTases_sf"/>
</dbReference>
<dbReference type="Gene3D" id="3.40.50.150">
    <property type="entry name" value="Vaccinia Virus protein VP39"/>
    <property type="match status" value="1"/>
</dbReference>
<dbReference type="EMBL" id="CP002026">
    <property type="protein sequence ID" value="ADH90717.1"/>
    <property type="molecule type" value="Genomic_DNA"/>
</dbReference>
<evidence type="ECO:0000313" key="2">
    <source>
        <dbReference type="EMBL" id="ADH90717.1"/>
    </source>
</evidence>
<sequence length="308" mass="35577">MVRCWMNYALFDWFNRRLRKFPEPIARIRSRAEWDAFQAGSAKRKIDEYDNSVIEAHRHDQEWVFRGYSEPAQSEVDFIVDLQWGGRTENGKSIPNLRERLSCPITELNNRQRLIATLLKNQTKSTSRAPDIYFMEEVTAIFHWSVANLENVSSITGSEYLGHEYKSGDIVNGIHHEDIHDLSFDDASFDLIVSNEVFEHIPSPTIAFGECHRVLRPGGEMLMTTPFFVGYDQSLQRARIVDGQLEHLLPPAYHGNPVSNEGSLVFFDFGWDIFDMARDGGFSDCVIELYHSPRFGHLTVQTVFRLRK</sequence>
<dbReference type="KEGG" id="sno:Snov_3443"/>
<dbReference type="GO" id="GO:0032259">
    <property type="term" value="P:methylation"/>
    <property type="evidence" value="ECO:0007669"/>
    <property type="project" value="UniProtKB-KW"/>
</dbReference>
<protein>
    <submittedName>
        <fullName evidence="2">Methyltransferase type 11</fullName>
    </submittedName>
</protein>
<dbReference type="Pfam" id="PF08241">
    <property type="entry name" value="Methyltransf_11"/>
    <property type="match status" value="1"/>
</dbReference>
<evidence type="ECO:0000259" key="1">
    <source>
        <dbReference type="Pfam" id="PF08241"/>
    </source>
</evidence>
<dbReference type="HOGENOM" id="CLU_902875_0_0_5"/>
<evidence type="ECO:0000313" key="3">
    <source>
        <dbReference type="Proteomes" id="UP000006633"/>
    </source>
</evidence>
<dbReference type="STRING" id="639283.Snov_3443"/>
<proteinExistence type="predicted"/>
<dbReference type="AlphaFoldDB" id="D7A9F5"/>
<dbReference type="CDD" id="cd02440">
    <property type="entry name" value="AdoMet_MTases"/>
    <property type="match status" value="1"/>
</dbReference>
<keyword evidence="3" id="KW-1185">Reference proteome</keyword>
<organism evidence="2 3">
    <name type="scientific">Ancylobacter novellus (strain ATCC 8093 / DSM 506 / JCM 20403 / CCM 1077 / IAM 12100 / NBRC 12443 / NCIMB 10456)</name>
    <name type="common">Starkeya novella</name>
    <dbReference type="NCBI Taxonomy" id="639283"/>
    <lineage>
        <taxon>Bacteria</taxon>
        <taxon>Pseudomonadati</taxon>
        <taxon>Pseudomonadota</taxon>
        <taxon>Alphaproteobacteria</taxon>
        <taxon>Hyphomicrobiales</taxon>
        <taxon>Xanthobacteraceae</taxon>
        <taxon>Ancylobacter</taxon>
    </lineage>
</organism>
<name>D7A9F5_ANCN5</name>
<keyword evidence="2" id="KW-0808">Transferase</keyword>
<feature type="domain" description="Methyltransferase type 11" evidence="1">
    <location>
        <begin position="174"/>
        <end position="222"/>
    </location>
</feature>
<dbReference type="eggNOG" id="COG2227">
    <property type="taxonomic scope" value="Bacteria"/>
</dbReference>